<name>A0A8H3GHF7_9AGAM</name>
<dbReference type="Gene3D" id="3.40.50.300">
    <property type="entry name" value="P-loop containing nucleotide triphosphate hydrolases"/>
    <property type="match status" value="1"/>
</dbReference>
<dbReference type="GO" id="GO:0005743">
    <property type="term" value="C:mitochondrial inner membrane"/>
    <property type="evidence" value="ECO:0007669"/>
    <property type="project" value="TreeGrafter"/>
</dbReference>
<evidence type="ECO:0000256" key="2">
    <source>
        <dbReference type="ARBA" id="ARBA00022737"/>
    </source>
</evidence>
<accession>A0A8H3GHF7</accession>
<dbReference type="PANTHER" id="PTHR43394">
    <property type="entry name" value="ATP-DEPENDENT PERMEASE MDL1, MITOCHONDRIAL"/>
    <property type="match status" value="1"/>
</dbReference>
<evidence type="ECO:0000313" key="3">
    <source>
        <dbReference type="EMBL" id="CAE6449833.1"/>
    </source>
</evidence>
<dbReference type="Proteomes" id="UP000663846">
    <property type="component" value="Unassembled WGS sequence"/>
</dbReference>
<dbReference type="GO" id="GO:0090374">
    <property type="term" value="P:oligopeptide export from mitochondrion"/>
    <property type="evidence" value="ECO:0007669"/>
    <property type="project" value="TreeGrafter"/>
</dbReference>
<reference evidence="3" key="1">
    <citation type="submission" date="2021-01" db="EMBL/GenBank/DDBJ databases">
        <authorList>
            <person name="Kaushik A."/>
        </authorList>
    </citation>
    <scope>NUCLEOTIDE SEQUENCE</scope>
    <source>
        <strain evidence="3">AG1-1C</strain>
    </source>
</reference>
<dbReference type="InterPro" id="IPR027417">
    <property type="entry name" value="P-loop_NTPase"/>
</dbReference>
<dbReference type="InterPro" id="IPR039421">
    <property type="entry name" value="Type_1_exporter"/>
</dbReference>
<dbReference type="PANTHER" id="PTHR43394:SF11">
    <property type="entry name" value="ATP-BINDING CASSETTE TRANSPORTER"/>
    <property type="match status" value="1"/>
</dbReference>
<evidence type="ECO:0008006" key="5">
    <source>
        <dbReference type="Google" id="ProtNLM"/>
    </source>
</evidence>
<evidence type="ECO:0000256" key="1">
    <source>
        <dbReference type="ARBA" id="ARBA00022448"/>
    </source>
</evidence>
<comment type="caution">
    <text evidence="3">The sequence shown here is derived from an EMBL/GenBank/DDBJ whole genome shotgun (WGS) entry which is preliminary data.</text>
</comment>
<dbReference type="AlphaFoldDB" id="A0A8H3GHF7"/>
<dbReference type="SUPFAM" id="SSF52540">
    <property type="entry name" value="P-loop containing nucleoside triphosphate hydrolases"/>
    <property type="match status" value="1"/>
</dbReference>
<feature type="non-terminal residue" evidence="3">
    <location>
        <position position="1"/>
    </location>
</feature>
<sequence>ALDAESERSVQEALEQASKGRTTISIAHRLSTIQNADIIHVVEDGCIIESGSHTELLALNGRYVDLVKSQL</sequence>
<evidence type="ECO:0000313" key="4">
    <source>
        <dbReference type="Proteomes" id="UP000663846"/>
    </source>
</evidence>
<keyword evidence="1" id="KW-0813">Transport</keyword>
<keyword evidence="2" id="KW-0677">Repeat</keyword>
<gene>
    <name evidence="3" type="ORF">RDB_LOCUS144134</name>
</gene>
<dbReference type="EMBL" id="CAJMWS010000531">
    <property type="protein sequence ID" value="CAE6449833.1"/>
    <property type="molecule type" value="Genomic_DNA"/>
</dbReference>
<organism evidence="3 4">
    <name type="scientific">Rhizoctonia solani</name>
    <dbReference type="NCBI Taxonomy" id="456999"/>
    <lineage>
        <taxon>Eukaryota</taxon>
        <taxon>Fungi</taxon>
        <taxon>Dikarya</taxon>
        <taxon>Basidiomycota</taxon>
        <taxon>Agaricomycotina</taxon>
        <taxon>Agaricomycetes</taxon>
        <taxon>Cantharellales</taxon>
        <taxon>Ceratobasidiaceae</taxon>
        <taxon>Rhizoctonia</taxon>
    </lineage>
</organism>
<dbReference type="GO" id="GO:0015421">
    <property type="term" value="F:ABC-type oligopeptide transporter activity"/>
    <property type="evidence" value="ECO:0007669"/>
    <property type="project" value="TreeGrafter"/>
</dbReference>
<protein>
    <recommendedName>
        <fullName evidence="5">ABC transporter</fullName>
    </recommendedName>
</protein>
<proteinExistence type="predicted"/>